<keyword evidence="2" id="KW-1185">Reference proteome</keyword>
<reference evidence="3" key="2">
    <citation type="submission" date="2025-08" db="UniProtKB">
        <authorList>
            <consortium name="RefSeq"/>
        </authorList>
    </citation>
    <scope>IDENTIFICATION</scope>
    <source>
        <strain evidence="3">S238N-H82</strain>
        <tissue evidence="3">Testes</tissue>
    </source>
</reference>
<organism evidence="2 3">
    <name type="scientific">Branchiostoma floridae</name>
    <name type="common">Florida lancelet</name>
    <name type="synonym">Amphioxus</name>
    <dbReference type="NCBI Taxonomy" id="7739"/>
    <lineage>
        <taxon>Eukaryota</taxon>
        <taxon>Metazoa</taxon>
        <taxon>Chordata</taxon>
        <taxon>Cephalochordata</taxon>
        <taxon>Leptocardii</taxon>
        <taxon>Amphioxiformes</taxon>
        <taxon>Branchiostomatidae</taxon>
        <taxon>Branchiostoma</taxon>
    </lineage>
</organism>
<dbReference type="KEGG" id="bfo:118419220"/>
<dbReference type="GO" id="GO:0004096">
    <property type="term" value="F:catalase activity"/>
    <property type="evidence" value="ECO:0007669"/>
    <property type="project" value="InterPro"/>
</dbReference>
<dbReference type="RefSeq" id="XP_035681463.1">
    <property type="nucleotide sequence ID" value="XM_035825570.1"/>
</dbReference>
<reference evidence="2" key="1">
    <citation type="journal article" date="2020" name="Nat. Ecol. Evol.">
        <title>Deeply conserved synteny resolves early events in vertebrate evolution.</title>
        <authorList>
            <person name="Simakov O."/>
            <person name="Marletaz F."/>
            <person name="Yue J.X."/>
            <person name="O'Connell B."/>
            <person name="Jenkins J."/>
            <person name="Brandt A."/>
            <person name="Calef R."/>
            <person name="Tung C.H."/>
            <person name="Huang T.K."/>
            <person name="Schmutz J."/>
            <person name="Satoh N."/>
            <person name="Yu J.K."/>
            <person name="Putnam N.H."/>
            <person name="Green R.E."/>
            <person name="Rokhsar D.S."/>
        </authorList>
    </citation>
    <scope>NUCLEOTIDE SEQUENCE [LARGE SCALE GENOMIC DNA]</scope>
    <source>
        <strain evidence="2">S238N-H82</strain>
    </source>
</reference>
<gene>
    <name evidence="3" type="primary">LOC118419220</name>
</gene>
<dbReference type="Proteomes" id="UP000001554">
    <property type="component" value="Chromosome 7"/>
</dbReference>
<name>A0A9J7LEM7_BRAFL</name>
<feature type="domain" description="Catalase core" evidence="1">
    <location>
        <begin position="73"/>
        <end position="232"/>
    </location>
</feature>
<dbReference type="GeneID" id="118419220"/>
<proteinExistence type="predicted"/>
<evidence type="ECO:0000259" key="1">
    <source>
        <dbReference type="Pfam" id="PF00199"/>
    </source>
</evidence>
<accession>A0A9J7LEM7</accession>
<dbReference type="SUPFAM" id="SSF56634">
    <property type="entry name" value="Heme-dependent catalase-like"/>
    <property type="match status" value="1"/>
</dbReference>
<dbReference type="Gene3D" id="2.40.180.10">
    <property type="entry name" value="Catalase core domain"/>
    <property type="match status" value="1"/>
</dbReference>
<dbReference type="OrthoDB" id="5978427at2759"/>
<evidence type="ECO:0000313" key="3">
    <source>
        <dbReference type="RefSeq" id="XP_035681463.1"/>
    </source>
</evidence>
<dbReference type="AlphaFoldDB" id="A0A9J7LEM7"/>
<dbReference type="Pfam" id="PF00199">
    <property type="entry name" value="Catalase"/>
    <property type="match status" value="1"/>
</dbReference>
<dbReference type="InterPro" id="IPR011614">
    <property type="entry name" value="Catalase_core"/>
</dbReference>
<protein>
    <submittedName>
        <fullName evidence="3">Allene oxide synthase-lipoxygenase protein-like</fullName>
    </submittedName>
</protein>
<sequence>MTTQWDCERKGHRWANDGFRLYSECHGAEEFKQKMADLFSNEHTVGFGSRVKLSWDKSLAKMSVMGASVTQGKRLHPCAVGAVGTVSVVGNPQFPPHDFFRPGRVFPLRLRHSNYTQTDDAASDIRSVAIKFLDGDEGGPLDLVMNTGAISPYWDVQGAVDFLAAMRSAPALQNFCAEHPVRHYSLIDSLRRAPNSYTDLTYYSQHVFRFMAKDGERRYVKYRLIPDVDVHETGLLDRNEQPKPW</sequence>
<dbReference type="GO" id="GO:0020037">
    <property type="term" value="F:heme binding"/>
    <property type="evidence" value="ECO:0007669"/>
    <property type="project" value="InterPro"/>
</dbReference>
<dbReference type="InterPro" id="IPR020835">
    <property type="entry name" value="Catalase_sf"/>
</dbReference>
<evidence type="ECO:0000313" key="2">
    <source>
        <dbReference type="Proteomes" id="UP000001554"/>
    </source>
</evidence>